<name>A0A286BUD8_9GAMM</name>
<keyword evidence="4 6" id="KW-1133">Transmembrane helix</keyword>
<evidence type="ECO:0000256" key="4">
    <source>
        <dbReference type="ARBA" id="ARBA00022989"/>
    </source>
</evidence>
<dbReference type="NCBIfam" id="NF008930">
    <property type="entry name" value="PRK12287.1"/>
    <property type="match status" value="1"/>
</dbReference>
<accession>A0A286BUD8</accession>
<protein>
    <submittedName>
        <fullName evidence="7">Predicted PurR-regulated permease PerM</fullName>
    </submittedName>
</protein>
<dbReference type="Pfam" id="PF01594">
    <property type="entry name" value="AI-2E_transport"/>
    <property type="match status" value="1"/>
</dbReference>
<dbReference type="AlphaFoldDB" id="A0A286BUD8"/>
<evidence type="ECO:0000256" key="3">
    <source>
        <dbReference type="ARBA" id="ARBA00022692"/>
    </source>
</evidence>
<dbReference type="Proteomes" id="UP000219271">
    <property type="component" value="Unassembled WGS sequence"/>
</dbReference>
<keyword evidence="8" id="KW-1185">Reference proteome</keyword>
<dbReference type="PANTHER" id="PTHR21716:SF21">
    <property type="entry name" value="TRANSPORT PROTEIN YHHT-RELATED"/>
    <property type="match status" value="1"/>
</dbReference>
<feature type="transmembrane region" description="Helical" evidence="6">
    <location>
        <begin position="68"/>
        <end position="86"/>
    </location>
</feature>
<feature type="transmembrane region" description="Helical" evidence="6">
    <location>
        <begin position="343"/>
        <end position="370"/>
    </location>
</feature>
<comment type="similarity">
    <text evidence="2">Belongs to the autoinducer-2 exporter (AI-2E) (TC 2.A.86) family.</text>
</comment>
<feature type="transmembrane region" description="Helical" evidence="6">
    <location>
        <begin position="92"/>
        <end position="110"/>
    </location>
</feature>
<feature type="transmembrane region" description="Helical" evidence="6">
    <location>
        <begin position="313"/>
        <end position="331"/>
    </location>
</feature>
<evidence type="ECO:0000256" key="1">
    <source>
        <dbReference type="ARBA" id="ARBA00004141"/>
    </source>
</evidence>
<dbReference type="GO" id="GO:0016020">
    <property type="term" value="C:membrane"/>
    <property type="evidence" value="ECO:0007669"/>
    <property type="project" value="UniProtKB-SubCell"/>
</dbReference>
<feature type="transmembrane region" description="Helical" evidence="6">
    <location>
        <begin position="252"/>
        <end position="273"/>
    </location>
</feature>
<proteinExistence type="inferred from homology"/>
<dbReference type="PANTHER" id="PTHR21716">
    <property type="entry name" value="TRANSMEMBRANE PROTEIN"/>
    <property type="match status" value="1"/>
</dbReference>
<evidence type="ECO:0000313" key="8">
    <source>
        <dbReference type="Proteomes" id="UP000219271"/>
    </source>
</evidence>
<feature type="transmembrane region" description="Helical" evidence="6">
    <location>
        <begin position="117"/>
        <end position="139"/>
    </location>
</feature>
<dbReference type="GO" id="GO:0055085">
    <property type="term" value="P:transmembrane transport"/>
    <property type="evidence" value="ECO:0007669"/>
    <property type="project" value="TreeGrafter"/>
</dbReference>
<gene>
    <name evidence="7" type="ORF">SAMN06273570_2114</name>
</gene>
<keyword evidence="5 6" id="KW-0472">Membrane</keyword>
<feature type="transmembrane region" description="Helical" evidence="6">
    <location>
        <begin position="199"/>
        <end position="218"/>
    </location>
</feature>
<organism evidence="7 8">
    <name type="scientific">Candidatus Pantoea floridensis</name>
    <dbReference type="NCBI Taxonomy" id="1938870"/>
    <lineage>
        <taxon>Bacteria</taxon>
        <taxon>Pseudomonadati</taxon>
        <taxon>Pseudomonadota</taxon>
        <taxon>Gammaproteobacteria</taxon>
        <taxon>Enterobacterales</taxon>
        <taxon>Erwiniaceae</taxon>
        <taxon>Pantoea</taxon>
    </lineage>
</organism>
<reference evidence="8" key="1">
    <citation type="submission" date="2017-09" db="EMBL/GenBank/DDBJ databases">
        <authorList>
            <person name="Varghese N."/>
            <person name="Submissions S."/>
        </authorList>
    </citation>
    <scope>NUCLEOTIDE SEQUENCE [LARGE SCALE GENOMIC DNA]</scope>
    <source>
        <strain evidence="8">JKS000234</strain>
    </source>
</reference>
<dbReference type="InterPro" id="IPR002549">
    <property type="entry name" value="AI-2E-like"/>
</dbReference>
<evidence type="ECO:0000256" key="5">
    <source>
        <dbReference type="ARBA" id="ARBA00023136"/>
    </source>
</evidence>
<comment type="subcellular location">
    <subcellularLocation>
        <location evidence="1">Membrane</location>
        <topology evidence="1">Multi-pass membrane protein</topology>
    </subcellularLocation>
</comment>
<evidence type="ECO:0000313" key="7">
    <source>
        <dbReference type="EMBL" id="SOD37744.1"/>
    </source>
</evidence>
<feature type="transmembrane region" description="Helical" evidence="6">
    <location>
        <begin position="279"/>
        <end position="301"/>
    </location>
</feature>
<keyword evidence="3 6" id="KW-0812">Transmembrane</keyword>
<sequence length="403" mass="44426">MIAVAINGDPTMKRCGFRRVRIHAHLETFFLFVLKYRELFFISYTFLRKNVSGESMNNLLQEKIGQNILVKLAMLVIILAGIRAASDILVPFLLASFLAIVLNPLVTMLMRRGVKRSLAITLVITVIFIVLLLLVAVLASSASDFSDTYPQIRTLLEQKLAVVQHFAARFHINISTDALAARLDPNVIMNMATTLLTQLSGAMTNVLLLILTVVFMLFEVRHLPYKMRNAMVNPQIRIAGLHRALKGVTHYLALKTLVSLITGVAVWLSLLLLGVKFALFWGVVAFILNFIPNIGPIIAGIPPFIQALVLNNIYDAMLVAALFSAIHMVFGNMLEPRLMGRGLGLSTLVVFLSLIFWGWLLGPVGMLLSVPLTSVTKILMETTPGGSRLAIMLGNGRPGSRAR</sequence>
<evidence type="ECO:0000256" key="6">
    <source>
        <dbReference type="SAM" id="Phobius"/>
    </source>
</evidence>
<dbReference type="EMBL" id="OCMY01000001">
    <property type="protein sequence ID" value="SOD37744.1"/>
    <property type="molecule type" value="Genomic_DNA"/>
</dbReference>
<evidence type="ECO:0000256" key="2">
    <source>
        <dbReference type="ARBA" id="ARBA00009773"/>
    </source>
</evidence>